<feature type="transmembrane region" description="Helical" evidence="11">
    <location>
        <begin position="262"/>
        <end position="279"/>
    </location>
</feature>
<feature type="transmembrane region" description="Helical" evidence="11">
    <location>
        <begin position="16"/>
        <end position="35"/>
    </location>
</feature>
<feature type="binding site" evidence="8">
    <location>
        <position position="366"/>
    </location>
    <ligand>
        <name>Na(+)</name>
        <dbReference type="ChEBI" id="CHEBI:29101"/>
        <label>1</label>
    </ligand>
</feature>
<keyword evidence="6 11" id="KW-1133">Transmembrane helix</keyword>
<evidence type="ECO:0000256" key="3">
    <source>
        <dbReference type="ARBA" id="ARBA00022448"/>
    </source>
</evidence>
<dbReference type="CDD" id="cd11496">
    <property type="entry name" value="SLC6sbd-TauT-like"/>
    <property type="match status" value="1"/>
</dbReference>
<keyword evidence="8" id="KW-0479">Metal-binding</keyword>
<dbReference type="GO" id="GO:0005886">
    <property type="term" value="C:plasma membrane"/>
    <property type="evidence" value="ECO:0007669"/>
    <property type="project" value="TreeGrafter"/>
</dbReference>
<dbReference type="Proteomes" id="UP001187531">
    <property type="component" value="Unassembled WGS sequence"/>
</dbReference>
<feature type="transmembrane region" description="Helical" evidence="11">
    <location>
        <begin position="509"/>
        <end position="530"/>
    </location>
</feature>
<keyword evidence="3 10" id="KW-0813">Transport</keyword>
<keyword evidence="4 10" id="KW-0812">Transmembrane</keyword>
<feature type="disulfide bond" evidence="9">
    <location>
        <begin position="129"/>
        <end position="138"/>
    </location>
</feature>
<keyword evidence="9" id="KW-1015">Disulfide bond</keyword>
<feature type="transmembrane region" description="Helical" evidence="11">
    <location>
        <begin position="215"/>
        <end position="242"/>
    </location>
</feature>
<keyword evidence="7 11" id="KW-0472">Membrane</keyword>
<feature type="binding site" evidence="8">
    <location>
        <position position="24"/>
    </location>
    <ligand>
        <name>Na(+)</name>
        <dbReference type="ChEBI" id="CHEBI:29101"/>
        <label>1</label>
    </ligand>
</feature>
<dbReference type="EMBL" id="JAVRJZ010000003">
    <property type="protein sequence ID" value="KAK2724934.1"/>
    <property type="molecule type" value="Genomic_DNA"/>
</dbReference>
<protein>
    <recommendedName>
        <fullName evidence="10">Transporter</fullName>
    </recommendedName>
</protein>
<evidence type="ECO:0000256" key="7">
    <source>
        <dbReference type="ARBA" id="ARBA00023136"/>
    </source>
</evidence>
<proteinExistence type="inferred from homology"/>
<feature type="transmembrane region" description="Helical" evidence="11">
    <location>
        <begin position="470"/>
        <end position="489"/>
    </location>
</feature>
<dbReference type="GO" id="GO:0015293">
    <property type="term" value="F:symporter activity"/>
    <property type="evidence" value="ECO:0007669"/>
    <property type="project" value="UniProtKB-KW"/>
</dbReference>
<feature type="transmembrane region" description="Helical" evidence="11">
    <location>
        <begin position="291"/>
        <end position="316"/>
    </location>
</feature>
<feature type="binding site" evidence="8">
    <location>
        <position position="31"/>
    </location>
    <ligand>
        <name>Na(+)</name>
        <dbReference type="ChEBI" id="CHEBI:29101"/>
        <label>1</label>
    </ligand>
</feature>
<evidence type="ECO:0000256" key="9">
    <source>
        <dbReference type="PIRSR" id="PIRSR600175-2"/>
    </source>
</evidence>
<dbReference type="InterPro" id="IPR037272">
    <property type="entry name" value="SNS_sf"/>
</dbReference>
<dbReference type="PROSITE" id="PS00754">
    <property type="entry name" value="NA_NEUROTRAN_SYMP_2"/>
    <property type="match status" value="1"/>
</dbReference>
<feature type="transmembrane region" description="Helical" evidence="11">
    <location>
        <begin position="90"/>
        <end position="117"/>
    </location>
</feature>
<name>A0AA88LFM2_ARTSF</name>
<evidence type="ECO:0000313" key="12">
    <source>
        <dbReference type="EMBL" id="KAK2724934.1"/>
    </source>
</evidence>
<evidence type="ECO:0000256" key="2">
    <source>
        <dbReference type="ARBA" id="ARBA00006459"/>
    </source>
</evidence>
<evidence type="ECO:0000256" key="6">
    <source>
        <dbReference type="ARBA" id="ARBA00022989"/>
    </source>
</evidence>
<dbReference type="InterPro" id="IPR000175">
    <property type="entry name" value="Na/ntran_symport"/>
</dbReference>
<evidence type="ECO:0000256" key="4">
    <source>
        <dbReference type="ARBA" id="ARBA00022692"/>
    </source>
</evidence>
<dbReference type="PROSITE" id="PS00610">
    <property type="entry name" value="NA_NEUROTRAN_SYMP_1"/>
    <property type="match status" value="1"/>
</dbReference>
<accession>A0AA88LFM2</accession>
<dbReference type="PRINTS" id="PR00176">
    <property type="entry name" value="NANEUSMPORT"/>
</dbReference>
<dbReference type="PANTHER" id="PTHR11616">
    <property type="entry name" value="SODIUM/CHLORIDE DEPENDENT TRANSPORTER"/>
    <property type="match status" value="1"/>
</dbReference>
<evidence type="ECO:0000256" key="1">
    <source>
        <dbReference type="ARBA" id="ARBA00004141"/>
    </source>
</evidence>
<sequence length="575" mass="64799">MSGKEVKPRGEWPNKVEFVLSTMGFCIGLGNVWRFPYLCYKNGGGAFFIPYLICLVAGGVPIFFLEIALGQYTAEGGISAWSICPMFKGIGYATTAVCFFLNVYYIVVVAWGLHYLFASFSWELPWGSCDNEWNTKACVNFEMGANMSQMPGKYAKDATLEYWERHVLQVTSGIDEPGGIQWELAGMLLLAWLLCIICICKGVRSTGKAVYVTATFPYVMLTILLIRGLTLEGAWKGIVFYLYPDFTKVFDTQVWIDAGTQIFFSYCTALGTMVALGSYNKYHNNFFKQCILISTLNSSTSVYSGFAIFSVLGFMAHQQGVEVSEVAESGPGLVFIAYPKAVTQMPFSTVWAILFFVMILLLGLASQFVCVEGFVTAVVDIFPDYLRRGNRRFWFMIATSAVSFLLGLSMVTRGGIYVFQIFDYYSASGLVLLWIAFFEAFAIGWVYGADRFVNHMQHMIGYEISSWMKLCWKYLTPVLMLVIISGFLINYKPLKYNNTYEYPLWGHAIGWSLALVSMAIIPAYIVYAFLTTEGSLKEAHTQEVAEIDNFCQSRQLAIFLPCWIFALVNFYPRKI</sequence>
<evidence type="ECO:0000256" key="8">
    <source>
        <dbReference type="PIRSR" id="PIRSR600175-1"/>
    </source>
</evidence>
<evidence type="ECO:0000256" key="10">
    <source>
        <dbReference type="RuleBase" id="RU003732"/>
    </source>
</evidence>
<comment type="subcellular location">
    <subcellularLocation>
        <location evidence="1">Membrane</location>
        <topology evidence="1">Multi-pass membrane protein</topology>
    </subcellularLocation>
</comment>
<comment type="similarity">
    <text evidence="2 10">Belongs to the sodium:neurotransmitter symporter (SNF) (TC 2.A.22) family.</text>
</comment>
<feature type="transmembrane region" description="Helical" evidence="11">
    <location>
        <begin position="424"/>
        <end position="449"/>
    </location>
</feature>
<dbReference type="PANTHER" id="PTHR11616:SF309">
    <property type="entry name" value="TRANSPORTER"/>
    <property type="match status" value="1"/>
</dbReference>
<feature type="binding site" evidence="8">
    <location>
        <position position="265"/>
    </location>
    <ligand>
        <name>Na(+)</name>
        <dbReference type="ChEBI" id="CHEBI:29101"/>
        <label>1</label>
    </ligand>
</feature>
<comment type="caution">
    <text evidence="12">The sequence shown here is derived from an EMBL/GenBank/DDBJ whole genome shotgun (WGS) entry which is preliminary data.</text>
</comment>
<dbReference type="GO" id="GO:0006865">
    <property type="term" value="P:amino acid transport"/>
    <property type="evidence" value="ECO:0007669"/>
    <property type="project" value="TreeGrafter"/>
</dbReference>
<evidence type="ECO:0000313" key="13">
    <source>
        <dbReference type="Proteomes" id="UP001187531"/>
    </source>
</evidence>
<dbReference type="PROSITE" id="PS50267">
    <property type="entry name" value="NA_NEUROTRAN_SYMP_3"/>
    <property type="match status" value="1"/>
</dbReference>
<dbReference type="GO" id="GO:0046872">
    <property type="term" value="F:metal ion binding"/>
    <property type="evidence" value="ECO:0007669"/>
    <property type="project" value="UniProtKB-KW"/>
</dbReference>
<keyword evidence="8" id="KW-0915">Sodium</keyword>
<feature type="binding site" evidence="8">
    <location>
        <position position="297"/>
    </location>
    <ligand>
        <name>Na(+)</name>
        <dbReference type="ChEBI" id="CHEBI:29101"/>
        <label>1</label>
    </ligand>
</feature>
<evidence type="ECO:0000256" key="11">
    <source>
        <dbReference type="SAM" id="Phobius"/>
    </source>
</evidence>
<dbReference type="Pfam" id="PF00209">
    <property type="entry name" value="SNF"/>
    <property type="match status" value="1"/>
</dbReference>
<gene>
    <name evidence="12" type="ORF">QYM36_001404</name>
</gene>
<feature type="transmembrane region" description="Helical" evidence="11">
    <location>
        <begin position="350"/>
        <end position="381"/>
    </location>
</feature>
<feature type="binding site" evidence="8">
    <location>
        <position position="362"/>
    </location>
    <ligand>
        <name>Na(+)</name>
        <dbReference type="ChEBI" id="CHEBI:29101"/>
        <label>1</label>
    </ligand>
</feature>
<feature type="transmembrane region" description="Helical" evidence="11">
    <location>
        <begin position="184"/>
        <end position="203"/>
    </location>
</feature>
<dbReference type="GO" id="GO:0035725">
    <property type="term" value="P:sodium ion transmembrane transport"/>
    <property type="evidence" value="ECO:0007669"/>
    <property type="project" value="TreeGrafter"/>
</dbReference>
<keyword evidence="5 10" id="KW-0769">Symport</keyword>
<keyword evidence="13" id="KW-1185">Reference proteome</keyword>
<feature type="transmembrane region" description="Helical" evidence="11">
    <location>
        <begin position="47"/>
        <end position="69"/>
    </location>
</feature>
<dbReference type="AlphaFoldDB" id="A0AA88LFM2"/>
<dbReference type="SUPFAM" id="SSF161070">
    <property type="entry name" value="SNF-like"/>
    <property type="match status" value="1"/>
</dbReference>
<evidence type="ECO:0000256" key="5">
    <source>
        <dbReference type="ARBA" id="ARBA00022847"/>
    </source>
</evidence>
<feature type="transmembrane region" description="Helical" evidence="11">
    <location>
        <begin position="393"/>
        <end position="412"/>
    </location>
</feature>
<reference evidence="12" key="1">
    <citation type="submission" date="2023-07" db="EMBL/GenBank/DDBJ databases">
        <title>Chromosome-level genome assembly of Artemia franciscana.</title>
        <authorList>
            <person name="Jo E."/>
        </authorList>
    </citation>
    <scope>NUCLEOTIDE SEQUENCE</scope>
    <source>
        <tissue evidence="12">Whole body</tissue>
    </source>
</reference>
<organism evidence="12 13">
    <name type="scientific">Artemia franciscana</name>
    <name type="common">Brine shrimp</name>
    <name type="synonym">Artemia sanfranciscana</name>
    <dbReference type="NCBI Taxonomy" id="6661"/>
    <lineage>
        <taxon>Eukaryota</taxon>
        <taxon>Metazoa</taxon>
        <taxon>Ecdysozoa</taxon>
        <taxon>Arthropoda</taxon>
        <taxon>Crustacea</taxon>
        <taxon>Branchiopoda</taxon>
        <taxon>Anostraca</taxon>
        <taxon>Artemiidae</taxon>
        <taxon>Artemia</taxon>
    </lineage>
</organism>